<name>A0ABS6F9Z9_9FIRM</name>
<feature type="domain" description="Flavinylation-associated cytochrome" evidence="2">
    <location>
        <begin position="73"/>
        <end position="130"/>
    </location>
</feature>
<keyword evidence="4" id="KW-1185">Reference proteome</keyword>
<accession>A0ABS6F9Z9</accession>
<reference evidence="3 4" key="1">
    <citation type="submission" date="2021-06" db="EMBL/GenBank/DDBJ databases">
        <authorList>
            <person name="Sun Q."/>
            <person name="Li D."/>
        </authorList>
    </citation>
    <scope>NUCLEOTIDE SEQUENCE [LARGE SCALE GENOMIC DNA]</scope>
    <source>
        <strain evidence="3 4">MSJ-2</strain>
    </source>
</reference>
<feature type="transmembrane region" description="Helical" evidence="1">
    <location>
        <begin position="110"/>
        <end position="131"/>
    </location>
</feature>
<keyword evidence="1" id="KW-0812">Transmembrane</keyword>
<comment type="caution">
    <text evidence="3">The sequence shown here is derived from an EMBL/GenBank/DDBJ whole genome shotgun (WGS) entry which is preliminary data.</text>
</comment>
<evidence type="ECO:0000313" key="4">
    <source>
        <dbReference type="Proteomes" id="UP000787672"/>
    </source>
</evidence>
<dbReference type="Proteomes" id="UP000787672">
    <property type="component" value="Unassembled WGS sequence"/>
</dbReference>
<proteinExistence type="predicted"/>
<dbReference type="InterPro" id="IPR025517">
    <property type="entry name" value="DUF4405"/>
</dbReference>
<protein>
    <submittedName>
        <fullName evidence="3">DUF4405 domain-containing protein</fullName>
    </submittedName>
</protein>
<feature type="transmembrane region" description="Helical" evidence="1">
    <location>
        <begin position="152"/>
        <end position="174"/>
    </location>
</feature>
<gene>
    <name evidence="3" type="ORF">KQI82_04130</name>
</gene>
<dbReference type="RefSeq" id="WP_216559066.1">
    <property type="nucleotide sequence ID" value="NZ_JAHLQN010000001.1"/>
</dbReference>
<feature type="transmembrane region" description="Helical" evidence="1">
    <location>
        <begin position="194"/>
        <end position="214"/>
    </location>
</feature>
<feature type="transmembrane region" description="Helical" evidence="1">
    <location>
        <begin position="12"/>
        <end position="31"/>
    </location>
</feature>
<evidence type="ECO:0000256" key="1">
    <source>
        <dbReference type="SAM" id="Phobius"/>
    </source>
</evidence>
<organism evidence="3 4">
    <name type="scientific">Dysosmobacter acutus</name>
    <dbReference type="NCBI Taxonomy" id="2841504"/>
    <lineage>
        <taxon>Bacteria</taxon>
        <taxon>Bacillati</taxon>
        <taxon>Bacillota</taxon>
        <taxon>Clostridia</taxon>
        <taxon>Eubacteriales</taxon>
        <taxon>Oscillospiraceae</taxon>
        <taxon>Dysosmobacter</taxon>
    </lineage>
</organism>
<feature type="transmembrane region" description="Helical" evidence="1">
    <location>
        <begin position="67"/>
        <end position="90"/>
    </location>
</feature>
<sequence>MSKVFVRRGVDILMTAALLGLMAYMLTGQALHEWLGAVELVLFLLHHVLNGGWLRHIHTGRYTPFRVLQTALAALLLACMLGAMASGMVMSRYVFDFLPIQGGMVLAREVHMVCGYWGFILLSAHLGLHWGMVLGLVRKRAGITGRSPVRTAILRLLAAGIAGYGIFAFCKHQMANYLFLRSTFVFFDFEQPPAAFFSEHLAMMGLWTALGHYLSRAALAWTKGSVSGAERMEA</sequence>
<feature type="transmembrane region" description="Helical" evidence="1">
    <location>
        <begin position="37"/>
        <end position="55"/>
    </location>
</feature>
<evidence type="ECO:0000259" key="2">
    <source>
        <dbReference type="Pfam" id="PF14358"/>
    </source>
</evidence>
<keyword evidence="1" id="KW-0472">Membrane</keyword>
<keyword evidence="1" id="KW-1133">Transmembrane helix</keyword>
<evidence type="ECO:0000313" key="3">
    <source>
        <dbReference type="EMBL" id="MBU5626109.1"/>
    </source>
</evidence>
<dbReference type="EMBL" id="JAHLQN010000001">
    <property type="protein sequence ID" value="MBU5626109.1"/>
    <property type="molecule type" value="Genomic_DNA"/>
</dbReference>
<dbReference type="Pfam" id="PF14358">
    <property type="entry name" value="DUF4405"/>
    <property type="match status" value="1"/>
</dbReference>